<keyword evidence="2" id="KW-1185">Reference proteome</keyword>
<evidence type="ECO:0000313" key="1">
    <source>
        <dbReference type="EMBL" id="KAL0492758.1"/>
    </source>
</evidence>
<comment type="caution">
    <text evidence="1">The sequence shown here is derived from an EMBL/GenBank/DDBJ whole genome shotgun (WGS) entry which is preliminary data.</text>
</comment>
<accession>A0AAW2ZUX4</accession>
<protein>
    <submittedName>
        <fullName evidence="1">Uncharacterized protein</fullName>
    </submittedName>
</protein>
<proteinExistence type="predicted"/>
<dbReference type="Proteomes" id="UP001500131">
    <property type="component" value="Unassembled WGS sequence"/>
</dbReference>
<sequence length="165" mass="18706">MDATTLLRCIRDVEKVNRESVDEADRELKAAVLLFNNQVRLLGGSHSWLIPIKMAPDEEDAFLATPEQSFLTLTEEEVAAMYPEQVSRHIPHLCECLRTEECVAAAARLHDVVKWHGRQLLGSQELRLAWRRIRASLENLMECSTAAGQRCSVSTTLQMMDALMR</sequence>
<dbReference type="EMBL" id="JBAMZK010000037">
    <property type="protein sequence ID" value="KAL0492758.1"/>
    <property type="molecule type" value="Genomic_DNA"/>
</dbReference>
<gene>
    <name evidence="1" type="ORF">Q4I31_008464</name>
</gene>
<evidence type="ECO:0000313" key="2">
    <source>
        <dbReference type="Proteomes" id="UP001500131"/>
    </source>
</evidence>
<organism evidence="1 2">
    <name type="scientific">Leishmania lindenbergi</name>
    <dbReference type="NCBI Taxonomy" id="651832"/>
    <lineage>
        <taxon>Eukaryota</taxon>
        <taxon>Discoba</taxon>
        <taxon>Euglenozoa</taxon>
        <taxon>Kinetoplastea</taxon>
        <taxon>Metakinetoplastina</taxon>
        <taxon>Trypanosomatida</taxon>
        <taxon>Trypanosomatidae</taxon>
        <taxon>Leishmaniinae</taxon>
        <taxon>Leishmania</taxon>
    </lineage>
</organism>
<reference evidence="1 2" key="1">
    <citation type="submission" date="2024-02" db="EMBL/GenBank/DDBJ databases">
        <title>FIRST GENOME SEQUENCES OF Leishmania (Viannia) shawi, Leishmania (Viannia) lindenbergi AND Leishmania (Viannia) utingensis.</title>
        <authorList>
            <person name="Resadore F."/>
            <person name="Custodio M.G.F."/>
            <person name="Boite M.C."/>
            <person name="Cupolillo E."/>
            <person name="Ferreira G.E.M."/>
        </authorList>
    </citation>
    <scope>NUCLEOTIDE SEQUENCE [LARGE SCALE GENOMIC DNA]</scope>
    <source>
        <strain evidence="1 2">MHOM/BR/1966/M15733</strain>
    </source>
</reference>
<name>A0AAW2ZUX4_9TRYP</name>
<dbReference type="AlphaFoldDB" id="A0AAW2ZUX4"/>